<dbReference type="InterPro" id="IPR036291">
    <property type="entry name" value="NAD(P)-bd_dom_sf"/>
</dbReference>
<dbReference type="InterPro" id="IPR020904">
    <property type="entry name" value="Sc_DH/Rdtase_CS"/>
</dbReference>
<keyword evidence="3" id="KW-0560">Oxidoreductase</keyword>
<dbReference type="PRINTS" id="PR00081">
    <property type="entry name" value="GDHRDH"/>
</dbReference>
<evidence type="ECO:0000313" key="4">
    <source>
        <dbReference type="EMBL" id="KAK6953610.1"/>
    </source>
</evidence>
<reference evidence="4 5" key="1">
    <citation type="journal article" date="2024" name="Front Chem Biol">
        <title>Unveiling the potential of Daldinia eschscholtzii MFLUCC 19-0629 through bioactivity and bioinformatics studies for enhanced sustainable agriculture production.</title>
        <authorList>
            <person name="Brooks S."/>
            <person name="Weaver J.A."/>
            <person name="Klomchit A."/>
            <person name="Alharthi S.A."/>
            <person name="Onlamun T."/>
            <person name="Nurani R."/>
            <person name="Vong T.K."/>
            <person name="Alberti F."/>
            <person name="Greco C."/>
        </authorList>
    </citation>
    <scope>NUCLEOTIDE SEQUENCE [LARGE SCALE GENOMIC DNA]</scope>
    <source>
        <strain evidence="4">MFLUCC 19-0629</strain>
    </source>
</reference>
<evidence type="ECO:0000256" key="1">
    <source>
        <dbReference type="ARBA" id="ARBA00006484"/>
    </source>
</evidence>
<dbReference type="Proteomes" id="UP001369815">
    <property type="component" value="Unassembled WGS sequence"/>
</dbReference>
<dbReference type="PANTHER" id="PTHR43618:SF18">
    <property type="entry name" value="SHORT CHAIN DEHYDROGENASE_REDUCTASE FAMILY (AFU_ORTHOLOGUE AFUA_5G12480)"/>
    <property type="match status" value="1"/>
</dbReference>
<dbReference type="AlphaFoldDB" id="A0AAX6MLS1"/>
<sequence length="286" mass="30165">MAASSSSVDSAQLFDVKGLVAVVTGGGSGIGTMIVNALEANGAIVYVIGRRKENLDKVAATAKHGNIRTIQGDVTNKADLERAVAEIKSSVGYLNVVIANAGVTGPSMDGLPQNASLADFRNHVFGWDSDEFNKTYATNTTGVFFTIAAFLELLDEGNKRGNLKQRSQVIAVASIGAYNRIPAAGYAYASSKAGLVHMMKQLSTAFVPYNIRSNVIAPGFYPSEMTEPIINGRTEWPKTVIPEERLGDEQDVAGTVLFLVSKAGAYVNGNVLVSDGGRLGVVPSAY</sequence>
<keyword evidence="2" id="KW-0521">NADP</keyword>
<dbReference type="EMBL" id="JBANMG010000005">
    <property type="protein sequence ID" value="KAK6953610.1"/>
    <property type="molecule type" value="Genomic_DNA"/>
</dbReference>
<comment type="caution">
    <text evidence="4">The sequence shown here is derived from an EMBL/GenBank/DDBJ whole genome shotgun (WGS) entry which is preliminary data.</text>
</comment>
<keyword evidence="5" id="KW-1185">Reference proteome</keyword>
<dbReference type="Pfam" id="PF13561">
    <property type="entry name" value="adh_short_C2"/>
    <property type="match status" value="1"/>
</dbReference>
<protein>
    <submittedName>
        <fullName evidence="4">Uncharacterized protein</fullName>
    </submittedName>
</protein>
<dbReference type="PROSITE" id="PS00061">
    <property type="entry name" value="ADH_SHORT"/>
    <property type="match status" value="1"/>
</dbReference>
<evidence type="ECO:0000256" key="2">
    <source>
        <dbReference type="ARBA" id="ARBA00022857"/>
    </source>
</evidence>
<dbReference type="GO" id="GO:0016491">
    <property type="term" value="F:oxidoreductase activity"/>
    <property type="evidence" value="ECO:0007669"/>
    <property type="project" value="UniProtKB-KW"/>
</dbReference>
<evidence type="ECO:0000256" key="3">
    <source>
        <dbReference type="ARBA" id="ARBA00023002"/>
    </source>
</evidence>
<dbReference type="InterPro" id="IPR052178">
    <property type="entry name" value="Sec_Metab_Biosynth_SDR"/>
</dbReference>
<evidence type="ECO:0000313" key="5">
    <source>
        <dbReference type="Proteomes" id="UP001369815"/>
    </source>
</evidence>
<dbReference type="Gene3D" id="3.40.50.720">
    <property type="entry name" value="NAD(P)-binding Rossmann-like Domain"/>
    <property type="match status" value="1"/>
</dbReference>
<dbReference type="SUPFAM" id="SSF51735">
    <property type="entry name" value="NAD(P)-binding Rossmann-fold domains"/>
    <property type="match status" value="1"/>
</dbReference>
<name>A0AAX6MLS1_9PEZI</name>
<organism evidence="4 5">
    <name type="scientific">Daldinia eschscholtzii</name>
    <dbReference type="NCBI Taxonomy" id="292717"/>
    <lineage>
        <taxon>Eukaryota</taxon>
        <taxon>Fungi</taxon>
        <taxon>Dikarya</taxon>
        <taxon>Ascomycota</taxon>
        <taxon>Pezizomycotina</taxon>
        <taxon>Sordariomycetes</taxon>
        <taxon>Xylariomycetidae</taxon>
        <taxon>Xylariales</taxon>
        <taxon>Hypoxylaceae</taxon>
        <taxon>Daldinia</taxon>
    </lineage>
</organism>
<dbReference type="InterPro" id="IPR002347">
    <property type="entry name" value="SDR_fam"/>
</dbReference>
<gene>
    <name evidence="4" type="ORF">Daesc_005915</name>
</gene>
<dbReference type="PANTHER" id="PTHR43618">
    <property type="entry name" value="7-ALPHA-HYDROXYSTEROID DEHYDROGENASE"/>
    <property type="match status" value="1"/>
</dbReference>
<dbReference type="CDD" id="cd05233">
    <property type="entry name" value="SDR_c"/>
    <property type="match status" value="1"/>
</dbReference>
<accession>A0AAX6MLS1</accession>
<comment type="similarity">
    <text evidence="1">Belongs to the short-chain dehydrogenases/reductases (SDR) family.</text>
</comment>
<proteinExistence type="inferred from homology"/>